<evidence type="ECO:0000313" key="4">
    <source>
        <dbReference type="Proteomes" id="UP000515344"/>
    </source>
</evidence>
<sequence length="170" mass="18944">MNVKHLLTAVLLLVTTAASAQTTEKRKSAITKVNVQPFQKLVINASIDVLLIEDNEPGILYIEGDSTFFGDISVKQENGILTIGASKNKSFKYKIYIGLPVKNLAVVDIYENSFVTGMNTLKSKDLVINIYNDCVVNLKSTGKIEIRSGDDISYTFHKKLPREYRNRTGK</sequence>
<feature type="signal peptide" evidence="1">
    <location>
        <begin position="1"/>
        <end position="20"/>
    </location>
</feature>
<keyword evidence="4" id="KW-1185">Reference proteome</keyword>
<dbReference type="KEGG" id="lacs:H4075_02480"/>
<dbReference type="RefSeq" id="WP_182803831.1">
    <property type="nucleotide sequence ID" value="NZ_CP060007.1"/>
</dbReference>
<gene>
    <name evidence="3" type="ORF">H4075_02480</name>
</gene>
<dbReference type="Gene3D" id="2.160.20.120">
    <property type="match status" value="1"/>
</dbReference>
<evidence type="ECO:0000259" key="2">
    <source>
        <dbReference type="Pfam" id="PF10988"/>
    </source>
</evidence>
<keyword evidence="1" id="KW-0732">Signal</keyword>
<proteinExistence type="predicted"/>
<dbReference type="EMBL" id="CP060007">
    <property type="protein sequence ID" value="QNA45084.1"/>
    <property type="molecule type" value="Genomic_DNA"/>
</dbReference>
<dbReference type="InterPro" id="IPR021255">
    <property type="entry name" value="DUF2807"/>
</dbReference>
<name>A0A7G5XHY1_9BACT</name>
<feature type="domain" description="Putative auto-transporter adhesin head GIN" evidence="2">
    <location>
        <begin position="37"/>
        <end position="139"/>
    </location>
</feature>
<evidence type="ECO:0000256" key="1">
    <source>
        <dbReference type="SAM" id="SignalP"/>
    </source>
</evidence>
<dbReference type="Pfam" id="PF10988">
    <property type="entry name" value="DUF2807"/>
    <property type="match status" value="1"/>
</dbReference>
<accession>A0A7G5XHY1</accession>
<dbReference type="Proteomes" id="UP000515344">
    <property type="component" value="Chromosome"/>
</dbReference>
<reference evidence="4" key="1">
    <citation type="submission" date="2020-08" db="EMBL/GenBank/DDBJ databases">
        <title>Lacibacter sp. S13-6-6 genome sequencing.</title>
        <authorList>
            <person name="Jin L."/>
        </authorList>
    </citation>
    <scope>NUCLEOTIDE SEQUENCE [LARGE SCALE GENOMIC DNA]</scope>
    <source>
        <strain evidence="4">S13-6-6</strain>
    </source>
</reference>
<protein>
    <submittedName>
        <fullName evidence="3">DUF2807 domain-containing protein</fullName>
    </submittedName>
</protein>
<dbReference type="AlphaFoldDB" id="A0A7G5XHY1"/>
<feature type="chain" id="PRO_5029008183" evidence="1">
    <location>
        <begin position="21"/>
        <end position="170"/>
    </location>
</feature>
<evidence type="ECO:0000313" key="3">
    <source>
        <dbReference type="EMBL" id="QNA45084.1"/>
    </source>
</evidence>
<organism evidence="3 4">
    <name type="scientific">Lacibacter sediminis</name>
    <dbReference type="NCBI Taxonomy" id="2760713"/>
    <lineage>
        <taxon>Bacteria</taxon>
        <taxon>Pseudomonadati</taxon>
        <taxon>Bacteroidota</taxon>
        <taxon>Chitinophagia</taxon>
        <taxon>Chitinophagales</taxon>
        <taxon>Chitinophagaceae</taxon>
        <taxon>Lacibacter</taxon>
    </lineage>
</organism>